<evidence type="ECO:0000313" key="5">
    <source>
        <dbReference type="EMBL" id="KAJ8360429.1"/>
    </source>
</evidence>
<dbReference type="GO" id="GO:0004888">
    <property type="term" value="F:transmembrane signaling receptor activity"/>
    <property type="evidence" value="ECO:0007669"/>
    <property type="project" value="TreeGrafter"/>
</dbReference>
<gene>
    <name evidence="5" type="ORF">SKAU_G00169540</name>
</gene>
<sequence>MSSAHTLTVTSPPPAALTLNPAWRNFYVTEKVTLTCEIQNRQTGWTYLWYRDGASMNSAQSSSGKELTIPTLDQSHRGRYFCRGQIPGSAVYTEISNDVTLAVDALPHVVLTLQTRWTNIFDTERATLQCEIQDRSPVWMYKWYRDGQELPVGTAKDTYTILSAAPPLAVLTTRPAWRKFYATEKVTLTCEIQNRQTGWTYLWYRDGASMNSAQSSSGKELTIPALDQSHGGRYFCRGQIPGRAVYTEISNDVTLAVDALPHVVLTLQTRWTNIFDTERATLQCEIQDRSPVWMYKWYREGQELPVGTAKDTYSILSAGQSDSGTYTCKGQHKDRALDTGSSNMIPLNVFAPPPAALTLNPAWRNFYVTEKVTLTCEIQNRQTGWTYLWYRDGASMNSAQSSSVKELTIPALDQSFGGRYFCRGQIPGRAVYTEISNDVTLAVDALPHVALTLQTRWTDIFNTERATLHCEIQDRSPVWMYKWYREGQELPVGTAKDTYSILSAGQSDSGTYTCKGQHKDRALYTGSSNTIPLNVFALPLAVLTTRPAWRNFYATEKVTLTCEIQNRQTGWTYLWYRDGASMNSAQSSSGKELTIPALDQSHGGRYFCRGQIPGRAVYTEISNDVTLAVDENTPNPLLTQDPPSGEIFTGDRVNLSCGCGTDSAIWKYFWYKGKQGALLSTPVDSSSNGSSYTISAASVSHGGQYWCRAGRGTPSFYTLYSHSLKLNITARPQAVLTLETAWTEVFRTDSLTLRCEVEGSSLEWNYTWYRDGQHLPLHPSRDRLTLTSGNDTSYSEYRCRGNRTGKPSYSEISDGFRKDNIVLKRKVLVSVVSTILLGLILITLGCLCLRKKRKLAYKPPPQNDLFFSKQTTEKLNWDSEHSSDVDQSTETKAACSIELYSIDLQKNIEVLPPKKDPEELTTFKACQ</sequence>
<dbReference type="PANTHER" id="PTHR11481">
    <property type="entry name" value="IMMUNOGLOBULIN FC RECEPTOR"/>
    <property type="match status" value="1"/>
</dbReference>
<accession>A0A9Q1FKK6</accession>
<keyword evidence="3" id="KW-0812">Transmembrane</keyword>
<keyword evidence="1" id="KW-0732">Signal</keyword>
<feature type="domain" description="Ig-like" evidence="4">
    <location>
        <begin position="107"/>
        <end position="149"/>
    </location>
</feature>
<dbReference type="InterPro" id="IPR007110">
    <property type="entry name" value="Ig-like_dom"/>
</dbReference>
<feature type="domain" description="Ig-like" evidence="4">
    <location>
        <begin position="353"/>
        <end position="436"/>
    </location>
</feature>
<dbReference type="InterPro" id="IPR013783">
    <property type="entry name" value="Ig-like_fold"/>
</dbReference>
<dbReference type="GO" id="GO:0006955">
    <property type="term" value="P:immune response"/>
    <property type="evidence" value="ECO:0007669"/>
    <property type="project" value="TreeGrafter"/>
</dbReference>
<feature type="domain" description="Ig-like" evidence="4">
    <location>
        <begin position="13"/>
        <end position="96"/>
    </location>
</feature>
<keyword evidence="2" id="KW-1015">Disulfide bond</keyword>
<dbReference type="InterPro" id="IPR050488">
    <property type="entry name" value="Ig_Fc_receptor"/>
</dbReference>
<evidence type="ECO:0000256" key="2">
    <source>
        <dbReference type="ARBA" id="ARBA00023157"/>
    </source>
</evidence>
<protein>
    <recommendedName>
        <fullName evidence="4">Ig-like domain-containing protein</fullName>
    </recommendedName>
</protein>
<dbReference type="GO" id="GO:0009897">
    <property type="term" value="C:external side of plasma membrane"/>
    <property type="evidence" value="ECO:0007669"/>
    <property type="project" value="TreeGrafter"/>
</dbReference>
<organism evidence="5 6">
    <name type="scientific">Synaphobranchus kaupii</name>
    <name type="common">Kaup's arrowtooth eel</name>
    <dbReference type="NCBI Taxonomy" id="118154"/>
    <lineage>
        <taxon>Eukaryota</taxon>
        <taxon>Metazoa</taxon>
        <taxon>Chordata</taxon>
        <taxon>Craniata</taxon>
        <taxon>Vertebrata</taxon>
        <taxon>Euteleostomi</taxon>
        <taxon>Actinopterygii</taxon>
        <taxon>Neopterygii</taxon>
        <taxon>Teleostei</taxon>
        <taxon>Anguilliformes</taxon>
        <taxon>Synaphobranchidae</taxon>
        <taxon>Synaphobranchus</taxon>
    </lineage>
</organism>
<reference evidence="5" key="1">
    <citation type="journal article" date="2023" name="Science">
        <title>Genome structures resolve the early diversification of teleost fishes.</title>
        <authorList>
            <person name="Parey E."/>
            <person name="Louis A."/>
            <person name="Montfort J."/>
            <person name="Bouchez O."/>
            <person name="Roques C."/>
            <person name="Iampietro C."/>
            <person name="Lluch J."/>
            <person name="Castinel A."/>
            <person name="Donnadieu C."/>
            <person name="Desvignes T."/>
            <person name="Floi Bucao C."/>
            <person name="Jouanno E."/>
            <person name="Wen M."/>
            <person name="Mejri S."/>
            <person name="Dirks R."/>
            <person name="Jansen H."/>
            <person name="Henkel C."/>
            <person name="Chen W.J."/>
            <person name="Zahm M."/>
            <person name="Cabau C."/>
            <person name="Klopp C."/>
            <person name="Thompson A.W."/>
            <person name="Robinson-Rechavi M."/>
            <person name="Braasch I."/>
            <person name="Lecointre G."/>
            <person name="Bobe J."/>
            <person name="Postlethwait J.H."/>
            <person name="Berthelot C."/>
            <person name="Roest Crollius H."/>
            <person name="Guiguen Y."/>
        </authorList>
    </citation>
    <scope>NUCLEOTIDE SEQUENCE</scope>
    <source>
        <strain evidence="5">WJC10195</strain>
    </source>
</reference>
<feature type="transmembrane region" description="Helical" evidence="3">
    <location>
        <begin position="827"/>
        <end position="849"/>
    </location>
</feature>
<dbReference type="OrthoDB" id="6151406at2759"/>
<keyword evidence="6" id="KW-1185">Reference proteome</keyword>
<dbReference type="PANTHER" id="PTHR11481:SF112">
    <property type="entry name" value="FC RECEPTOR-LIKE PROTEIN 4-RELATED"/>
    <property type="match status" value="1"/>
</dbReference>
<feature type="domain" description="Ig-like" evidence="4">
    <location>
        <begin position="447"/>
        <end position="534"/>
    </location>
</feature>
<evidence type="ECO:0000256" key="1">
    <source>
        <dbReference type="ARBA" id="ARBA00022729"/>
    </source>
</evidence>
<evidence type="ECO:0000313" key="6">
    <source>
        <dbReference type="Proteomes" id="UP001152622"/>
    </source>
</evidence>
<dbReference type="SUPFAM" id="SSF48726">
    <property type="entry name" value="Immunoglobulin"/>
    <property type="match status" value="9"/>
</dbReference>
<keyword evidence="3" id="KW-1133">Transmembrane helix</keyword>
<evidence type="ECO:0000259" key="4">
    <source>
        <dbReference type="PROSITE" id="PS50835"/>
    </source>
</evidence>
<dbReference type="Pfam" id="PF13895">
    <property type="entry name" value="Ig_2"/>
    <property type="match status" value="6"/>
</dbReference>
<dbReference type="Gene3D" id="2.60.40.10">
    <property type="entry name" value="Immunoglobulins"/>
    <property type="match status" value="9"/>
</dbReference>
<feature type="domain" description="Ig-like" evidence="4">
    <location>
        <begin position="261"/>
        <end position="348"/>
    </location>
</feature>
<dbReference type="PROSITE" id="PS50835">
    <property type="entry name" value="IG_LIKE"/>
    <property type="match status" value="9"/>
</dbReference>
<feature type="domain" description="Ig-like" evidence="4">
    <location>
        <begin position="636"/>
        <end position="709"/>
    </location>
</feature>
<dbReference type="InterPro" id="IPR003598">
    <property type="entry name" value="Ig_sub2"/>
</dbReference>
<feature type="domain" description="Ig-like" evidence="4">
    <location>
        <begin position="166"/>
        <end position="250"/>
    </location>
</feature>
<keyword evidence="3" id="KW-0472">Membrane</keyword>
<dbReference type="AlphaFoldDB" id="A0A9Q1FKK6"/>
<proteinExistence type="predicted"/>
<comment type="caution">
    <text evidence="5">The sequence shown here is derived from an EMBL/GenBank/DDBJ whole genome shotgun (WGS) entry which is preliminary data.</text>
</comment>
<dbReference type="Pfam" id="PF13927">
    <property type="entry name" value="Ig_3"/>
    <property type="match status" value="2"/>
</dbReference>
<dbReference type="SMART" id="SM00408">
    <property type="entry name" value="IGc2"/>
    <property type="match status" value="8"/>
</dbReference>
<dbReference type="Proteomes" id="UP001152622">
    <property type="component" value="Chromosome 5"/>
</dbReference>
<feature type="domain" description="Ig-like" evidence="4">
    <location>
        <begin position="732"/>
        <end position="813"/>
    </location>
</feature>
<dbReference type="InterPro" id="IPR036179">
    <property type="entry name" value="Ig-like_dom_sf"/>
</dbReference>
<evidence type="ECO:0000256" key="3">
    <source>
        <dbReference type="SAM" id="Phobius"/>
    </source>
</evidence>
<dbReference type="InterPro" id="IPR003599">
    <property type="entry name" value="Ig_sub"/>
</dbReference>
<dbReference type="GO" id="GO:0007166">
    <property type="term" value="P:cell surface receptor signaling pathway"/>
    <property type="evidence" value="ECO:0007669"/>
    <property type="project" value="TreeGrafter"/>
</dbReference>
<name>A0A9Q1FKK6_SYNKA</name>
<dbReference type="EMBL" id="JAINUF010000005">
    <property type="protein sequence ID" value="KAJ8360429.1"/>
    <property type="molecule type" value="Genomic_DNA"/>
</dbReference>
<dbReference type="SMART" id="SM00409">
    <property type="entry name" value="IG"/>
    <property type="match status" value="8"/>
</dbReference>
<feature type="domain" description="Ig-like" evidence="4">
    <location>
        <begin position="539"/>
        <end position="622"/>
    </location>
</feature>